<dbReference type="Proteomes" id="UP000837857">
    <property type="component" value="Chromosome 7"/>
</dbReference>
<dbReference type="EMBL" id="OW152819">
    <property type="protein sequence ID" value="CAH2073255.1"/>
    <property type="molecule type" value="Genomic_DNA"/>
</dbReference>
<feature type="region of interest" description="Disordered" evidence="1">
    <location>
        <begin position="17"/>
        <end position="59"/>
    </location>
</feature>
<evidence type="ECO:0000313" key="2">
    <source>
        <dbReference type="EMBL" id="CAH2073255.1"/>
    </source>
</evidence>
<evidence type="ECO:0000313" key="3">
    <source>
        <dbReference type="Proteomes" id="UP000837857"/>
    </source>
</evidence>
<accession>A0ABN8J4L2</accession>
<protein>
    <submittedName>
        <fullName evidence="2">Uncharacterized protein</fullName>
    </submittedName>
</protein>
<sequence>MAADCMGALSVAVKRSNSGRRLNDAPGASTFRRQSAVNCREFPREHSKHKRDVRSDASIPWPPLASIVQAGA</sequence>
<name>A0ABN8J4L2_9NEOP</name>
<reference evidence="2" key="1">
    <citation type="submission" date="2022-03" db="EMBL/GenBank/DDBJ databases">
        <authorList>
            <person name="Martin H S."/>
        </authorList>
    </citation>
    <scope>NUCLEOTIDE SEQUENCE</scope>
</reference>
<proteinExistence type="predicted"/>
<gene>
    <name evidence="2" type="ORF">IPOD504_LOCUS15553</name>
</gene>
<keyword evidence="3" id="KW-1185">Reference proteome</keyword>
<evidence type="ECO:0000256" key="1">
    <source>
        <dbReference type="SAM" id="MobiDB-lite"/>
    </source>
</evidence>
<feature type="non-terminal residue" evidence="2">
    <location>
        <position position="1"/>
    </location>
</feature>
<organism evidence="2 3">
    <name type="scientific">Iphiclides podalirius</name>
    <name type="common">scarce swallowtail</name>
    <dbReference type="NCBI Taxonomy" id="110791"/>
    <lineage>
        <taxon>Eukaryota</taxon>
        <taxon>Metazoa</taxon>
        <taxon>Ecdysozoa</taxon>
        <taxon>Arthropoda</taxon>
        <taxon>Hexapoda</taxon>
        <taxon>Insecta</taxon>
        <taxon>Pterygota</taxon>
        <taxon>Neoptera</taxon>
        <taxon>Endopterygota</taxon>
        <taxon>Lepidoptera</taxon>
        <taxon>Glossata</taxon>
        <taxon>Ditrysia</taxon>
        <taxon>Papilionoidea</taxon>
        <taxon>Papilionidae</taxon>
        <taxon>Papilioninae</taxon>
        <taxon>Iphiclides</taxon>
    </lineage>
</organism>